<reference evidence="1 2" key="1">
    <citation type="submission" date="2021-06" db="EMBL/GenBank/DDBJ databases">
        <authorList>
            <person name="Kallberg Y."/>
            <person name="Tangrot J."/>
            <person name="Rosling A."/>
        </authorList>
    </citation>
    <scope>NUCLEOTIDE SEQUENCE [LARGE SCALE GENOMIC DNA]</scope>
    <source>
        <strain evidence="1 2">120-4 pot B 10/14</strain>
    </source>
</reference>
<name>A0ABN7W3J2_GIGMA</name>
<feature type="non-terminal residue" evidence="1">
    <location>
        <position position="1"/>
    </location>
</feature>
<keyword evidence="2" id="KW-1185">Reference proteome</keyword>
<evidence type="ECO:0000313" key="1">
    <source>
        <dbReference type="EMBL" id="CAG8814221.1"/>
    </source>
</evidence>
<organism evidence="1 2">
    <name type="scientific">Gigaspora margarita</name>
    <dbReference type="NCBI Taxonomy" id="4874"/>
    <lineage>
        <taxon>Eukaryota</taxon>
        <taxon>Fungi</taxon>
        <taxon>Fungi incertae sedis</taxon>
        <taxon>Mucoromycota</taxon>
        <taxon>Glomeromycotina</taxon>
        <taxon>Glomeromycetes</taxon>
        <taxon>Diversisporales</taxon>
        <taxon>Gigasporaceae</taxon>
        <taxon>Gigaspora</taxon>
    </lineage>
</organism>
<comment type="caution">
    <text evidence="1">The sequence shown here is derived from an EMBL/GenBank/DDBJ whole genome shotgun (WGS) entry which is preliminary data.</text>
</comment>
<protein>
    <submittedName>
        <fullName evidence="1">14363_t:CDS:1</fullName>
    </submittedName>
</protein>
<accession>A0ABN7W3J2</accession>
<gene>
    <name evidence="1" type="ORF">GMARGA_LOCUS25990</name>
</gene>
<evidence type="ECO:0000313" key="2">
    <source>
        <dbReference type="Proteomes" id="UP000789901"/>
    </source>
</evidence>
<proteinExistence type="predicted"/>
<dbReference type="EMBL" id="CAJVQB010029558">
    <property type="protein sequence ID" value="CAG8814221.1"/>
    <property type="molecule type" value="Genomic_DNA"/>
</dbReference>
<dbReference type="Proteomes" id="UP000789901">
    <property type="component" value="Unassembled WGS sequence"/>
</dbReference>
<sequence length="179" mass="20069">NYYSFVDFESSKEYIDSDSSSDQSSNNFIELVNPDKINEIIDRLAVLSFKKSVQPLAIDSNKSNEDLQTAKTVTEVVSSGCGLQDALESTAIYISNFLTETIGQLKDDQEKACVVMMNIGTLENFSNKLNRHWIFFEQIHPGYIGIFAFNNAISHKAFAKDTLVALKMNFSLEKSVSKI</sequence>